<gene>
    <name evidence="2" type="ORF">HUJ06_019031</name>
</gene>
<reference evidence="2 3" key="1">
    <citation type="journal article" date="2020" name="Mol. Biol. Evol.">
        <title>Distinct Expression and Methylation Patterns for Genes with Different Fates following a Single Whole-Genome Duplication in Flowering Plants.</title>
        <authorList>
            <person name="Shi T."/>
            <person name="Rahmani R.S."/>
            <person name="Gugger P.F."/>
            <person name="Wang M."/>
            <person name="Li H."/>
            <person name="Zhang Y."/>
            <person name="Li Z."/>
            <person name="Wang Q."/>
            <person name="Van de Peer Y."/>
            <person name="Marchal K."/>
            <person name="Chen J."/>
        </authorList>
    </citation>
    <scope>NUCLEOTIDE SEQUENCE [LARGE SCALE GENOMIC DNA]</scope>
    <source>
        <tissue evidence="2">Leaf</tissue>
    </source>
</reference>
<keyword evidence="3" id="KW-1185">Reference proteome</keyword>
<protein>
    <submittedName>
        <fullName evidence="2">Uncharacterized protein</fullName>
    </submittedName>
</protein>
<dbReference type="AlphaFoldDB" id="A0A822ZT50"/>
<evidence type="ECO:0000313" key="3">
    <source>
        <dbReference type="Proteomes" id="UP000607653"/>
    </source>
</evidence>
<dbReference type="EMBL" id="DUZY01000008">
    <property type="protein sequence ID" value="DAD49094.1"/>
    <property type="molecule type" value="Genomic_DNA"/>
</dbReference>
<evidence type="ECO:0000313" key="2">
    <source>
        <dbReference type="EMBL" id="DAD49094.1"/>
    </source>
</evidence>
<proteinExistence type="predicted"/>
<feature type="region of interest" description="Disordered" evidence="1">
    <location>
        <begin position="1"/>
        <end position="29"/>
    </location>
</feature>
<feature type="compositionally biased region" description="Basic and acidic residues" evidence="1">
    <location>
        <begin position="1"/>
        <end position="14"/>
    </location>
</feature>
<evidence type="ECO:0000256" key="1">
    <source>
        <dbReference type="SAM" id="MobiDB-lite"/>
    </source>
</evidence>
<organism evidence="2 3">
    <name type="scientific">Nelumbo nucifera</name>
    <name type="common">Sacred lotus</name>
    <dbReference type="NCBI Taxonomy" id="4432"/>
    <lineage>
        <taxon>Eukaryota</taxon>
        <taxon>Viridiplantae</taxon>
        <taxon>Streptophyta</taxon>
        <taxon>Embryophyta</taxon>
        <taxon>Tracheophyta</taxon>
        <taxon>Spermatophyta</taxon>
        <taxon>Magnoliopsida</taxon>
        <taxon>Proteales</taxon>
        <taxon>Nelumbonaceae</taxon>
        <taxon>Nelumbo</taxon>
    </lineage>
</organism>
<accession>A0A822ZT50</accession>
<dbReference type="Proteomes" id="UP000607653">
    <property type="component" value="Unassembled WGS sequence"/>
</dbReference>
<feature type="compositionally biased region" description="Polar residues" evidence="1">
    <location>
        <begin position="15"/>
        <end position="29"/>
    </location>
</feature>
<name>A0A822ZT50_NELNU</name>
<sequence>MDEKNINNDGHFAEQRQQVRVSSPATKER</sequence>
<comment type="caution">
    <text evidence="2">The sequence shown here is derived from an EMBL/GenBank/DDBJ whole genome shotgun (WGS) entry which is preliminary data.</text>
</comment>